<sequence>MHRCLGVPELVSFDATVVPESHGELLLEGLVYLDVESSPIGDPVRAGQYLRAFFPKLRRIETLHGMLLDAAYELGAGVAPGILESHVGWKKVETVLRGGDIKNL</sequence>
<evidence type="ECO:0000313" key="1">
    <source>
        <dbReference type="EMBL" id="KAJ7612592.1"/>
    </source>
</evidence>
<protein>
    <submittedName>
        <fullName evidence="1">Uncharacterized protein</fullName>
    </submittedName>
</protein>
<evidence type="ECO:0000313" key="2">
    <source>
        <dbReference type="Proteomes" id="UP001221142"/>
    </source>
</evidence>
<proteinExistence type="predicted"/>
<organism evidence="1 2">
    <name type="scientific">Roridomyces roridus</name>
    <dbReference type="NCBI Taxonomy" id="1738132"/>
    <lineage>
        <taxon>Eukaryota</taxon>
        <taxon>Fungi</taxon>
        <taxon>Dikarya</taxon>
        <taxon>Basidiomycota</taxon>
        <taxon>Agaricomycotina</taxon>
        <taxon>Agaricomycetes</taxon>
        <taxon>Agaricomycetidae</taxon>
        <taxon>Agaricales</taxon>
        <taxon>Marasmiineae</taxon>
        <taxon>Mycenaceae</taxon>
        <taxon>Roridomyces</taxon>
    </lineage>
</organism>
<keyword evidence="2" id="KW-1185">Reference proteome</keyword>
<gene>
    <name evidence="1" type="ORF">FB45DRAFT_1065343</name>
</gene>
<dbReference type="Proteomes" id="UP001221142">
    <property type="component" value="Unassembled WGS sequence"/>
</dbReference>
<accession>A0AAD7B7T0</accession>
<dbReference type="EMBL" id="JARKIF010000030">
    <property type="protein sequence ID" value="KAJ7612592.1"/>
    <property type="molecule type" value="Genomic_DNA"/>
</dbReference>
<reference evidence="1" key="1">
    <citation type="submission" date="2023-03" db="EMBL/GenBank/DDBJ databases">
        <title>Massive genome expansion in bonnet fungi (Mycena s.s.) driven by repeated elements and novel gene families across ecological guilds.</title>
        <authorList>
            <consortium name="Lawrence Berkeley National Laboratory"/>
            <person name="Harder C.B."/>
            <person name="Miyauchi S."/>
            <person name="Viragh M."/>
            <person name="Kuo A."/>
            <person name="Thoen E."/>
            <person name="Andreopoulos B."/>
            <person name="Lu D."/>
            <person name="Skrede I."/>
            <person name="Drula E."/>
            <person name="Henrissat B."/>
            <person name="Morin E."/>
            <person name="Kohler A."/>
            <person name="Barry K."/>
            <person name="LaButti K."/>
            <person name="Morin E."/>
            <person name="Salamov A."/>
            <person name="Lipzen A."/>
            <person name="Mereny Z."/>
            <person name="Hegedus B."/>
            <person name="Baldrian P."/>
            <person name="Stursova M."/>
            <person name="Weitz H."/>
            <person name="Taylor A."/>
            <person name="Grigoriev I.V."/>
            <person name="Nagy L.G."/>
            <person name="Martin F."/>
            <person name="Kauserud H."/>
        </authorList>
    </citation>
    <scope>NUCLEOTIDE SEQUENCE</scope>
    <source>
        <strain evidence="1">9284</strain>
    </source>
</reference>
<name>A0AAD7B7T0_9AGAR</name>
<dbReference type="AlphaFoldDB" id="A0AAD7B7T0"/>
<comment type="caution">
    <text evidence="1">The sequence shown here is derived from an EMBL/GenBank/DDBJ whole genome shotgun (WGS) entry which is preliminary data.</text>
</comment>